<dbReference type="GO" id="GO:0003677">
    <property type="term" value="F:DNA binding"/>
    <property type="evidence" value="ECO:0007669"/>
    <property type="project" value="UniProtKB-KW"/>
</dbReference>
<evidence type="ECO:0000256" key="3">
    <source>
        <dbReference type="ARBA" id="ARBA00023125"/>
    </source>
</evidence>
<dbReference type="InterPro" id="IPR036390">
    <property type="entry name" value="WH_DNA-bd_sf"/>
</dbReference>
<dbReference type="AlphaFoldDB" id="A0A1B9P151"/>
<evidence type="ECO:0000256" key="2">
    <source>
        <dbReference type="ARBA" id="ARBA00023015"/>
    </source>
</evidence>
<dbReference type="FunFam" id="3.40.190.290:FF:000001">
    <property type="entry name" value="Transcriptional regulator, LysR family"/>
    <property type="match status" value="1"/>
</dbReference>
<gene>
    <name evidence="6" type="ORF">A6E04_09570</name>
</gene>
<dbReference type="Pfam" id="PF03466">
    <property type="entry name" value="LysR_substrate"/>
    <property type="match status" value="1"/>
</dbReference>
<dbReference type="PRINTS" id="PR00039">
    <property type="entry name" value="HTHLYSR"/>
</dbReference>
<name>A0A1B9P151_ALILO</name>
<accession>A0A1B9P151</accession>
<evidence type="ECO:0000259" key="5">
    <source>
        <dbReference type="PROSITE" id="PS50931"/>
    </source>
</evidence>
<evidence type="ECO:0000256" key="1">
    <source>
        <dbReference type="ARBA" id="ARBA00009437"/>
    </source>
</evidence>
<keyword evidence="4" id="KW-0804">Transcription</keyword>
<reference evidence="6 7" key="1">
    <citation type="submission" date="2016-06" db="EMBL/GenBank/DDBJ databases">
        <authorList>
            <person name="Kjaerup R.B."/>
            <person name="Dalgaard T.S."/>
            <person name="Juul-Madsen H.R."/>
        </authorList>
    </citation>
    <scope>NUCLEOTIDE SEQUENCE [LARGE SCALE GENOMIC DNA]</scope>
    <source>
        <strain evidence="6 7">1S159</strain>
    </source>
</reference>
<dbReference type="SUPFAM" id="SSF53850">
    <property type="entry name" value="Periplasmic binding protein-like II"/>
    <property type="match status" value="1"/>
</dbReference>
<dbReference type="InterPro" id="IPR036388">
    <property type="entry name" value="WH-like_DNA-bd_sf"/>
</dbReference>
<keyword evidence="2" id="KW-0805">Transcription regulation</keyword>
<dbReference type="SUPFAM" id="SSF46785">
    <property type="entry name" value="Winged helix' DNA-binding domain"/>
    <property type="match status" value="1"/>
</dbReference>
<comment type="caution">
    <text evidence="6">The sequence shown here is derived from an EMBL/GenBank/DDBJ whole genome shotgun (WGS) entry which is preliminary data.</text>
</comment>
<organism evidence="6 7">
    <name type="scientific">Aliivibrio logei</name>
    <name type="common">Vibrio logei</name>
    <dbReference type="NCBI Taxonomy" id="688"/>
    <lineage>
        <taxon>Bacteria</taxon>
        <taxon>Pseudomonadati</taxon>
        <taxon>Pseudomonadota</taxon>
        <taxon>Gammaproteobacteria</taxon>
        <taxon>Vibrionales</taxon>
        <taxon>Vibrionaceae</taxon>
        <taxon>Aliivibrio</taxon>
    </lineage>
</organism>
<evidence type="ECO:0000313" key="7">
    <source>
        <dbReference type="Proteomes" id="UP000093523"/>
    </source>
</evidence>
<evidence type="ECO:0000313" key="6">
    <source>
        <dbReference type="EMBL" id="OCH22090.1"/>
    </source>
</evidence>
<dbReference type="RefSeq" id="WP_017020590.1">
    <property type="nucleotide sequence ID" value="NZ_CAWMPN010000008.1"/>
</dbReference>
<dbReference type="Proteomes" id="UP000093523">
    <property type="component" value="Unassembled WGS sequence"/>
</dbReference>
<dbReference type="STRING" id="688.A6E04_09570"/>
<protein>
    <submittedName>
        <fullName evidence="6">LysR family transcriptional regulator</fullName>
    </submittedName>
</protein>
<keyword evidence="3" id="KW-0238">DNA-binding</keyword>
<evidence type="ECO:0000256" key="4">
    <source>
        <dbReference type="ARBA" id="ARBA00023163"/>
    </source>
</evidence>
<dbReference type="OrthoDB" id="9786526at2"/>
<dbReference type="InterPro" id="IPR000847">
    <property type="entry name" value="LysR_HTH_N"/>
</dbReference>
<feature type="domain" description="HTH lysR-type" evidence="5">
    <location>
        <begin position="1"/>
        <end position="59"/>
    </location>
</feature>
<proteinExistence type="inferred from homology"/>
<dbReference type="Pfam" id="PF00126">
    <property type="entry name" value="HTH_1"/>
    <property type="match status" value="1"/>
</dbReference>
<dbReference type="InterPro" id="IPR005119">
    <property type="entry name" value="LysR_subst-bd"/>
</dbReference>
<comment type="similarity">
    <text evidence="1">Belongs to the LysR transcriptional regulatory family.</text>
</comment>
<dbReference type="PANTHER" id="PTHR30537:SF5">
    <property type="entry name" value="HTH-TYPE TRANSCRIPTIONAL ACTIVATOR TTDR-RELATED"/>
    <property type="match status" value="1"/>
</dbReference>
<dbReference type="InterPro" id="IPR058163">
    <property type="entry name" value="LysR-type_TF_proteobact-type"/>
</dbReference>
<dbReference type="PANTHER" id="PTHR30537">
    <property type="entry name" value="HTH-TYPE TRANSCRIPTIONAL REGULATOR"/>
    <property type="match status" value="1"/>
</dbReference>
<dbReference type="Gene3D" id="3.40.190.290">
    <property type="match status" value="1"/>
</dbReference>
<dbReference type="PROSITE" id="PS50931">
    <property type="entry name" value="HTH_LYSR"/>
    <property type="match status" value="1"/>
</dbReference>
<dbReference type="GO" id="GO:0003700">
    <property type="term" value="F:DNA-binding transcription factor activity"/>
    <property type="evidence" value="ECO:0007669"/>
    <property type="project" value="InterPro"/>
</dbReference>
<dbReference type="FunFam" id="1.10.10.10:FF:000001">
    <property type="entry name" value="LysR family transcriptional regulator"/>
    <property type="match status" value="1"/>
</dbReference>
<dbReference type="Gene3D" id="1.10.10.10">
    <property type="entry name" value="Winged helix-like DNA-binding domain superfamily/Winged helix DNA-binding domain"/>
    <property type="match status" value="1"/>
</dbReference>
<dbReference type="CDD" id="cd08422">
    <property type="entry name" value="PBP2_CrgA_like"/>
    <property type="match status" value="1"/>
</dbReference>
<sequence length="300" mass="33402">MGQLESMHIFTKVVEAGGITKAAEQLNLAKSAVSKRLSELEQQLGIKLINRTTRTSSLTEAGQSYFIKCKLILEEVDDLNCHVSAIHQELNGTIKLAVPLTFGVMHLVPALDDFAKAHPKLKLDIDFSDRKVDLVEEGIDLAIRIGNLTSSTLQAKAIAPIHHVLCASPAYLAEHGNPSTPNALKSHQLLRYRQQPLSGVELRDNKNQAITVPMETHCIANNGDFLKAMAVSGHGIIFMPTFIVWEELAKGTLLPIMSDYHFNSVHAYALYPKTRYLPQKVRKLIDFLSDYFGSEPYWDK</sequence>
<dbReference type="EMBL" id="MAJU01000008">
    <property type="protein sequence ID" value="OCH22090.1"/>
    <property type="molecule type" value="Genomic_DNA"/>
</dbReference>